<name>A0AAN8RX26_POLSC</name>
<evidence type="ECO:0000313" key="2">
    <source>
        <dbReference type="Proteomes" id="UP001372834"/>
    </source>
</evidence>
<evidence type="ECO:0000313" key="1">
    <source>
        <dbReference type="EMBL" id="KAK6629708.1"/>
    </source>
</evidence>
<comment type="caution">
    <text evidence="1">The sequence shown here is derived from an EMBL/GenBank/DDBJ whole genome shotgun (WGS) entry which is preliminary data.</text>
</comment>
<reference evidence="1 2" key="1">
    <citation type="submission" date="2023-10" db="EMBL/GenBank/DDBJ databases">
        <title>Genomes of two closely related lineages of the louse Polyplax serrata with different host specificities.</title>
        <authorList>
            <person name="Martinu J."/>
            <person name="Tarabai H."/>
            <person name="Stefka J."/>
            <person name="Hypsa V."/>
        </authorList>
    </citation>
    <scope>NUCLEOTIDE SEQUENCE [LARGE SCALE GENOMIC DNA]</scope>
    <source>
        <strain evidence="1">HR10_N</strain>
    </source>
</reference>
<sequence>MNEYLTMDGLKSKKKKVKEFHLPSPFDVKQGELKSPLKKIEKKSDVETKAKRNVGGLDNSRELKMKEEIEFSLFTSAVAAEKGKTRRAKEKESKR</sequence>
<accession>A0AAN8RX26</accession>
<gene>
    <name evidence="1" type="ORF">RUM43_003526</name>
</gene>
<dbReference type="EMBL" id="JAWJWE010000036">
    <property type="protein sequence ID" value="KAK6629708.1"/>
    <property type="molecule type" value="Genomic_DNA"/>
</dbReference>
<dbReference type="Proteomes" id="UP001372834">
    <property type="component" value="Unassembled WGS sequence"/>
</dbReference>
<proteinExistence type="predicted"/>
<organism evidence="1 2">
    <name type="scientific">Polyplax serrata</name>
    <name type="common">Common mouse louse</name>
    <dbReference type="NCBI Taxonomy" id="468196"/>
    <lineage>
        <taxon>Eukaryota</taxon>
        <taxon>Metazoa</taxon>
        <taxon>Ecdysozoa</taxon>
        <taxon>Arthropoda</taxon>
        <taxon>Hexapoda</taxon>
        <taxon>Insecta</taxon>
        <taxon>Pterygota</taxon>
        <taxon>Neoptera</taxon>
        <taxon>Paraneoptera</taxon>
        <taxon>Psocodea</taxon>
        <taxon>Troctomorpha</taxon>
        <taxon>Phthiraptera</taxon>
        <taxon>Anoplura</taxon>
        <taxon>Polyplacidae</taxon>
        <taxon>Polyplax</taxon>
    </lineage>
</organism>
<protein>
    <submittedName>
        <fullName evidence="1">Uncharacterized protein</fullName>
    </submittedName>
</protein>
<dbReference type="AlphaFoldDB" id="A0AAN8RX26"/>